<dbReference type="Gene3D" id="1.10.150.130">
    <property type="match status" value="1"/>
</dbReference>
<dbReference type="EMBL" id="JACOFU010000003">
    <property type="protein sequence ID" value="MBC3831508.1"/>
    <property type="molecule type" value="Genomic_DNA"/>
</dbReference>
<sequence length="68" mass="8120">MKTDTAIPLHSTKLLDRVKEAIWYKHYSASTEQVYVYWCRSYIRFHQLRHPKDMGAVEAAAFFELSRQ</sequence>
<proteinExistence type="predicted"/>
<dbReference type="InterPro" id="IPR004107">
    <property type="entry name" value="Integrase_SAM-like_N"/>
</dbReference>
<evidence type="ECO:0000256" key="1">
    <source>
        <dbReference type="ARBA" id="ARBA00023125"/>
    </source>
</evidence>
<protein>
    <submittedName>
        <fullName evidence="3">Phage integrase N-terminal SAM-like domain-containing protein</fullName>
    </submittedName>
</protein>
<dbReference type="Pfam" id="PF13495">
    <property type="entry name" value="Phage_int_SAM_4"/>
    <property type="match status" value="1"/>
</dbReference>
<dbReference type="InterPro" id="IPR010998">
    <property type="entry name" value="Integrase_recombinase_N"/>
</dbReference>
<gene>
    <name evidence="3" type="ORF">H8K33_08300</name>
</gene>
<name>A0ABR6XPT2_9BURK</name>
<organism evidence="3 4">
    <name type="scientific">Undibacterium amnicola</name>
    <dbReference type="NCBI Taxonomy" id="1834038"/>
    <lineage>
        <taxon>Bacteria</taxon>
        <taxon>Pseudomonadati</taxon>
        <taxon>Pseudomonadota</taxon>
        <taxon>Betaproteobacteria</taxon>
        <taxon>Burkholderiales</taxon>
        <taxon>Oxalobacteraceae</taxon>
        <taxon>Undibacterium</taxon>
    </lineage>
</organism>
<dbReference type="Proteomes" id="UP000643610">
    <property type="component" value="Unassembled WGS sequence"/>
</dbReference>
<evidence type="ECO:0000259" key="2">
    <source>
        <dbReference type="Pfam" id="PF13495"/>
    </source>
</evidence>
<evidence type="ECO:0000313" key="3">
    <source>
        <dbReference type="EMBL" id="MBC3831508.1"/>
    </source>
</evidence>
<dbReference type="RefSeq" id="WP_186890561.1">
    <property type="nucleotide sequence ID" value="NZ_JACOFU010000003.1"/>
</dbReference>
<comment type="caution">
    <text evidence="3">The sequence shown here is derived from an EMBL/GenBank/DDBJ whole genome shotgun (WGS) entry which is preliminary data.</text>
</comment>
<evidence type="ECO:0000313" key="4">
    <source>
        <dbReference type="Proteomes" id="UP000643610"/>
    </source>
</evidence>
<accession>A0ABR6XPT2</accession>
<reference evidence="3 4" key="1">
    <citation type="submission" date="2020-08" db="EMBL/GenBank/DDBJ databases">
        <title>Novel species isolated from subtropical streams in China.</title>
        <authorList>
            <person name="Lu H."/>
        </authorList>
    </citation>
    <scope>NUCLEOTIDE SEQUENCE [LARGE SCALE GENOMIC DNA]</scope>
    <source>
        <strain evidence="3 4">KCTC 52442</strain>
    </source>
</reference>
<keyword evidence="1" id="KW-0238">DNA-binding</keyword>
<feature type="domain" description="Integrase SAM-like N-terminal" evidence="2">
    <location>
        <begin position="14"/>
        <end position="64"/>
    </location>
</feature>
<keyword evidence="4" id="KW-1185">Reference proteome</keyword>